<feature type="compositionally biased region" description="Polar residues" evidence="5">
    <location>
        <begin position="1933"/>
        <end position="1945"/>
    </location>
</feature>
<comment type="caution">
    <text evidence="8">The sequence shown here is derived from an EMBL/GenBank/DDBJ whole genome shotgun (WGS) entry which is preliminary data.</text>
</comment>
<dbReference type="EMBL" id="JARBJD010000146">
    <property type="protein sequence ID" value="KAK2949909.1"/>
    <property type="molecule type" value="Genomic_DNA"/>
</dbReference>
<evidence type="ECO:0000256" key="4">
    <source>
        <dbReference type="ARBA" id="ARBA00022840"/>
    </source>
</evidence>
<dbReference type="PANTHER" id="PTHR44329:SF288">
    <property type="entry name" value="MITOGEN-ACTIVATED PROTEIN KINASE KINASE KINASE 20"/>
    <property type="match status" value="1"/>
</dbReference>
<feature type="region of interest" description="Disordered" evidence="5">
    <location>
        <begin position="1933"/>
        <end position="1954"/>
    </location>
</feature>
<evidence type="ECO:0000256" key="2">
    <source>
        <dbReference type="ARBA" id="ARBA00022741"/>
    </source>
</evidence>
<keyword evidence="1" id="KW-0808">Transferase</keyword>
<keyword evidence="6" id="KW-0812">Transmembrane</keyword>
<dbReference type="Gene3D" id="1.10.510.10">
    <property type="entry name" value="Transferase(Phosphotransferase) domain 1"/>
    <property type="match status" value="1"/>
</dbReference>
<evidence type="ECO:0000313" key="8">
    <source>
        <dbReference type="EMBL" id="KAK2949909.1"/>
    </source>
</evidence>
<evidence type="ECO:0000256" key="1">
    <source>
        <dbReference type="ARBA" id="ARBA00022679"/>
    </source>
</evidence>
<dbReference type="InterPro" id="IPR001245">
    <property type="entry name" value="Ser-Thr/Tyr_kinase_cat_dom"/>
</dbReference>
<feature type="region of interest" description="Disordered" evidence="5">
    <location>
        <begin position="2052"/>
        <end position="2072"/>
    </location>
</feature>
<proteinExistence type="predicted"/>
<dbReference type="PANTHER" id="PTHR44329">
    <property type="entry name" value="SERINE/THREONINE-PROTEIN KINASE TNNI3K-RELATED"/>
    <property type="match status" value="1"/>
</dbReference>
<feature type="domain" description="Protein kinase" evidence="7">
    <location>
        <begin position="1899"/>
        <end position="2194"/>
    </location>
</feature>
<organism evidence="8 9">
    <name type="scientific">Blattamonas nauphoetae</name>
    <dbReference type="NCBI Taxonomy" id="2049346"/>
    <lineage>
        <taxon>Eukaryota</taxon>
        <taxon>Metamonada</taxon>
        <taxon>Preaxostyla</taxon>
        <taxon>Oxymonadida</taxon>
        <taxon>Blattamonas</taxon>
    </lineage>
</organism>
<feature type="transmembrane region" description="Helical" evidence="6">
    <location>
        <begin position="1854"/>
        <end position="1876"/>
    </location>
</feature>
<dbReference type="Pfam" id="PF07714">
    <property type="entry name" value="PK_Tyr_Ser-Thr"/>
    <property type="match status" value="1"/>
</dbReference>
<sequence length="2196" mass="237653">MNAQSPAFFAEEVSLAKDAHMVVGLEFRNDLNTLGSTTYCATNLEINSRHLTLLGDQSTLTHEGTKIHSQQKIAKSAKTTTGLPNKPLHSVLLLVNCTIVLDSLNLVVSMEHCSICSIAASHLSVKNCEVSSSMSLSPFVVDSWSAGTSSAISIENSRYSGFSSTTILPFVDVDSAMDSLNSGRSADLFAGTEGPKVTICGTGLSILDSSLPLSTGPLFSFTKTTRGSEESGSVLEVETVLLSSLVQNVTSPNIANCWMAGASQKMIGTRLRESTNHISGTGCVDMNFGGSLLSLNSSFSNCVRTLQSLPNDEQDKIGQKFKQGDRLTVDNLSTSNILINSCTFDTMSFHDSTGFIEEAAAIDICQRDVPITIQRCSFYKCAVTGQHPDGGAIYLRYSSSYPNNNKIHVSDSSFVDCTTTLTPSTLTEGTNCGGGICITSCLDITLERLSFHHCFATSRGGGMYLDRSLGTVSNVLLDTCESMIGGGMFQVLGSITHSFIFFRNNIAATGAEDTAYLPAPDTNPFTNCDTTASDPTCYVQWGTPIKDWFSSISAEMQLIDFSINFGQDSATLSVTAAEAVSGSMIVVVEGGNMPRLASVSFSSNTKGEGTVPIEMNGVLEAGTIYGIRAAGMKGRVLFGNMVVGATAKLLDENRTNVIVSGIILSEGTYFVMVKDTTTGTTETLTLPMTLSGKSLLSVEKELSVEYEAGKLQYEHEYSVEEVVCNGASVDVKSGTSFVIPPQPSRLAEVKVVNTSDWVTLTLTGTVFYSSEYSVTLTEVTESSEKHTKTITLSRNASRGVMKEWKAILFPIESQDLKYGKTYCVTSMIPTDGTDSIEISAAPFKTPDESARIIGVSCELDVSGNTTSLKLRGRQIPSGTYKVVLNDANGSSFDITFSTPLSEERDSDMKSLEIYGNTPFLSFNTAYSLFSVGSFLIDTRYDSFTTAIEPARIVGVSCVLDVSGNTTSFKLKGRQIPMGTYKVVLNEENGPSFDITFSGAMIDERESDVSTVSIFGDRSLLSFNTSYKLFSVGSFLIDSGNNSFSISEPTRLTSVGSVFFANDRKTTVSIELVGVAMPTTPLKLFVVKVGVSNDKKVSLDATFSTKEAGTAIGVGYSENEEEKTIAFGLNYTVVGLKDGDNDILVVSGLEIEMPVEPARIVLTSRTDGVNATKVKVDGVGLSERTTYTLSVSGTPTSSGQNTEPHVTTIEVIGVSTTEAESEELALYPVSEADLRFGFTYEITGASANSKPVLVESTSSFSTPAEPARIENASCSLSKNRTSVTIVISGTALPDSDVMVTFKKEGETSTFPPQMVDCSSSGTFSFSMLAGDTSSSTRLQYGSRYVITSVKHGSDEMEVNWNVGFTVDHPPRLSSIVFSFSNTLHTSFELELIGDGLTLLGEYELTLNSSFKMDVILNGGKTGRTIKAQPIGFESCLDFSTTYTVTSLHLKTDESDKVVFDGVSFETKAKPTRIEIFVDSSSMFSLPLCGEMDRPCTRMDDGWWIVSTLGIDGPTLRILNRTTLSSGIVIGSGMHVLFSPGDNIEPTLRIPSSATMNENGGLIWMSDGSFELRDVDVEIESSSASFVFVLAVDSTLIVKDGSICGPTPSSNSGDMTEIPSDETICAWSSGVLQLTNTETNLTSSSFSHLSQGFMNMKNGSLHVVSSSFFENKPSSLSSSSSFPSYRRNVRCSEGGRVEIGSLSGGDGGSETTRSAWIQIEEDCTLMSGIVSKSSPFFIPTLDTSKTSVSTDPKKPDLNVTLVGTQLIPCGLFLEFFEIEKKTEKNSTFLELTSETTRTLTETEVSLSMLISSVGLDRNLEWRGRLRFGENVPTSSFLLKKSAVDERKALMTQTMKWLLPVICGIVLLLAIILIILILVRRHRKKTKNDKLSTQEMNQPAQDELIEKMDVEAFGTVVPLQTDLYSDRSLVFSDDSSNVHTDQLKQQSPEGAETREQESRWFANQTIVTDVADENGHVSKQFAQRQDTLFNRLHGETRGTLNRNEIGRRVARALVHFAQHRKNDVLLAHVSSHRILVGKQGEVTLLVKSLDGPVNHGQTTQTNKAAEQVNNGEQVQSTKMVETQGIEDIREGVRWEAPEVLEKKADVDVSRAAVFSLGLILWEIETGDVPFGEYDALNARRQIVAGTRPKLESIPDSDLREIISSCFVMDPTHRPTLDTILSDLESIEAKSKANRPFVIQ</sequence>
<keyword evidence="3" id="KW-0418">Kinase</keyword>
<dbReference type="SUPFAM" id="SSF51126">
    <property type="entry name" value="Pectin lyase-like"/>
    <property type="match status" value="1"/>
</dbReference>
<dbReference type="InterPro" id="IPR051681">
    <property type="entry name" value="Ser/Thr_Kinases-Pseudokinases"/>
</dbReference>
<reference evidence="8 9" key="1">
    <citation type="journal article" date="2022" name="bioRxiv">
        <title>Genomics of Preaxostyla Flagellates Illuminates Evolutionary Transitions and the Path Towards Mitochondrial Loss.</title>
        <authorList>
            <person name="Novak L.V.F."/>
            <person name="Treitli S.C."/>
            <person name="Pyrih J."/>
            <person name="Halakuc P."/>
            <person name="Pipaliya S.V."/>
            <person name="Vacek V."/>
            <person name="Brzon O."/>
            <person name="Soukal P."/>
            <person name="Eme L."/>
            <person name="Dacks J.B."/>
            <person name="Karnkowska A."/>
            <person name="Elias M."/>
            <person name="Hampl V."/>
        </authorList>
    </citation>
    <scope>NUCLEOTIDE SEQUENCE [LARGE SCALE GENOMIC DNA]</scope>
    <source>
        <strain evidence="8">NAU3</strain>
        <tissue evidence="8">Gut</tissue>
    </source>
</reference>
<keyword evidence="6" id="KW-0472">Membrane</keyword>
<name>A0ABQ9XDY2_9EUKA</name>
<evidence type="ECO:0000313" key="9">
    <source>
        <dbReference type="Proteomes" id="UP001281761"/>
    </source>
</evidence>
<dbReference type="InterPro" id="IPR000719">
    <property type="entry name" value="Prot_kinase_dom"/>
</dbReference>
<keyword evidence="2" id="KW-0547">Nucleotide-binding</keyword>
<keyword evidence="9" id="KW-1185">Reference proteome</keyword>
<keyword evidence="6" id="KW-1133">Transmembrane helix</keyword>
<evidence type="ECO:0000256" key="5">
    <source>
        <dbReference type="SAM" id="MobiDB-lite"/>
    </source>
</evidence>
<gene>
    <name evidence="8" type="ORF">BLNAU_15138</name>
</gene>
<dbReference type="InterPro" id="IPR011009">
    <property type="entry name" value="Kinase-like_dom_sf"/>
</dbReference>
<dbReference type="PROSITE" id="PS50011">
    <property type="entry name" value="PROTEIN_KINASE_DOM"/>
    <property type="match status" value="1"/>
</dbReference>
<keyword evidence="4" id="KW-0067">ATP-binding</keyword>
<evidence type="ECO:0000259" key="7">
    <source>
        <dbReference type="PROSITE" id="PS50011"/>
    </source>
</evidence>
<evidence type="ECO:0000256" key="3">
    <source>
        <dbReference type="ARBA" id="ARBA00022777"/>
    </source>
</evidence>
<protein>
    <recommendedName>
        <fullName evidence="7">Protein kinase domain-containing protein</fullName>
    </recommendedName>
</protein>
<evidence type="ECO:0000256" key="6">
    <source>
        <dbReference type="SAM" id="Phobius"/>
    </source>
</evidence>
<dbReference type="InterPro" id="IPR011050">
    <property type="entry name" value="Pectin_lyase_fold/virulence"/>
</dbReference>
<dbReference type="SUPFAM" id="SSF56112">
    <property type="entry name" value="Protein kinase-like (PK-like)"/>
    <property type="match status" value="1"/>
</dbReference>
<accession>A0ABQ9XDY2</accession>
<dbReference type="Proteomes" id="UP001281761">
    <property type="component" value="Unassembled WGS sequence"/>
</dbReference>